<accession>D7WAI5</accession>
<evidence type="ECO:0000259" key="8">
    <source>
        <dbReference type="Pfam" id="PF02687"/>
    </source>
</evidence>
<feature type="domain" description="ABC3 transporter permease C-terminal" evidence="8">
    <location>
        <begin position="210"/>
        <end position="318"/>
    </location>
</feature>
<comment type="subcellular location">
    <subcellularLocation>
        <location evidence="1">Cell membrane</location>
        <topology evidence="1">Multi-pass membrane protein</topology>
    </subcellularLocation>
</comment>
<dbReference type="AlphaFoldDB" id="D7WAI5"/>
<dbReference type="PANTHER" id="PTHR43738:SF1">
    <property type="entry name" value="HEMIN TRANSPORT SYSTEM PERMEASE PROTEIN HRTB-RELATED"/>
    <property type="match status" value="1"/>
</dbReference>
<evidence type="ECO:0000313" key="10">
    <source>
        <dbReference type="Proteomes" id="UP000004208"/>
    </source>
</evidence>
<dbReference type="HOGENOM" id="CLU_060907_0_0_11"/>
<dbReference type="InterPro" id="IPR003838">
    <property type="entry name" value="ABC3_permease_C"/>
</dbReference>
<dbReference type="Pfam" id="PF02687">
    <property type="entry name" value="FtsX"/>
    <property type="match status" value="1"/>
</dbReference>
<dbReference type="PANTHER" id="PTHR43738">
    <property type="entry name" value="ABC TRANSPORTER, MEMBRANE PROTEIN"/>
    <property type="match status" value="1"/>
</dbReference>
<organism evidence="9 10">
    <name type="scientific">Corynebacterium genitalium ATCC 33030</name>
    <dbReference type="NCBI Taxonomy" id="585529"/>
    <lineage>
        <taxon>Bacteria</taxon>
        <taxon>Bacillati</taxon>
        <taxon>Actinomycetota</taxon>
        <taxon>Actinomycetes</taxon>
        <taxon>Mycobacteriales</taxon>
        <taxon>Corynebacteriaceae</taxon>
        <taxon>Corynebacterium</taxon>
    </lineage>
</organism>
<reference evidence="9" key="1">
    <citation type="submission" date="2010-06" db="EMBL/GenBank/DDBJ databases">
        <authorList>
            <person name="Muzny D."/>
            <person name="Qin X."/>
            <person name="Buhay C."/>
            <person name="Dugan-Rocha S."/>
            <person name="Ding Y."/>
            <person name="Chen G."/>
            <person name="Hawes A."/>
            <person name="Holder M."/>
            <person name="Jhangiani S."/>
            <person name="Johnson A."/>
            <person name="Khan Z."/>
            <person name="Li Z."/>
            <person name="Liu W."/>
            <person name="Liu X."/>
            <person name="Perez L."/>
            <person name="Shen H."/>
            <person name="Wang Q."/>
            <person name="Watt J."/>
            <person name="Xi L."/>
            <person name="Xin Y."/>
            <person name="Zhou J."/>
            <person name="Deng J."/>
            <person name="Jiang H."/>
            <person name="Liu Y."/>
            <person name="Qu J."/>
            <person name="Song X.-Z."/>
            <person name="Zhang L."/>
            <person name="Villasana D."/>
            <person name="Johnson A."/>
            <person name="Liu J."/>
            <person name="Liyanage D."/>
            <person name="Lorensuhewa L."/>
            <person name="Robinson T."/>
            <person name="Song A."/>
            <person name="Song B.-B."/>
            <person name="Dinh H."/>
            <person name="Thornton R."/>
            <person name="Coyle M."/>
            <person name="Francisco L."/>
            <person name="Jackson L."/>
            <person name="Javaid M."/>
            <person name="Korchina V."/>
            <person name="Kovar C."/>
            <person name="Mata R."/>
            <person name="Mathew T."/>
            <person name="Ngo R."/>
            <person name="Nguyen L."/>
            <person name="Nguyen N."/>
            <person name="Okwuonu G."/>
            <person name="Ongeri F."/>
            <person name="Pham C."/>
            <person name="Simmons D."/>
            <person name="Wilczek-Boney K."/>
            <person name="Hale W."/>
            <person name="Jakkamsetti A."/>
            <person name="Pham P."/>
            <person name="Ruth R."/>
            <person name="San Lucas F."/>
            <person name="Warren J."/>
            <person name="Zhang J."/>
            <person name="Zhao Z."/>
            <person name="Zhou C."/>
            <person name="Zhu D."/>
            <person name="Lee S."/>
            <person name="Bess C."/>
            <person name="Blankenburg K."/>
            <person name="Forbes L."/>
            <person name="Fu Q."/>
            <person name="Gubbala S."/>
            <person name="Hirani K."/>
            <person name="Jayaseelan J.C."/>
            <person name="Lara F."/>
            <person name="Munidasa M."/>
            <person name="Palculict T."/>
            <person name="Patil S."/>
            <person name="Pu L.-L."/>
            <person name="Saada N."/>
            <person name="Tang L."/>
            <person name="Weissenberger G."/>
            <person name="Zhu Y."/>
            <person name="Hemphill L."/>
            <person name="Shang Y."/>
            <person name="Youmans B."/>
            <person name="Ayvaz T."/>
            <person name="Ross M."/>
            <person name="Santibanez J."/>
            <person name="Aqrawi P."/>
            <person name="Gross S."/>
            <person name="Joshi V."/>
            <person name="Fowler G."/>
            <person name="Nazareth L."/>
            <person name="Reid J."/>
            <person name="Worley K."/>
            <person name="Petrosino J."/>
            <person name="Highlander S."/>
            <person name="Gibbs R."/>
        </authorList>
    </citation>
    <scope>NUCLEOTIDE SEQUENCE [LARGE SCALE GENOMIC DNA]</scope>
    <source>
        <strain evidence="9">ATCC 33030</strain>
    </source>
</reference>
<keyword evidence="10" id="KW-1185">Reference proteome</keyword>
<dbReference type="GO" id="GO:0005886">
    <property type="term" value="C:plasma membrane"/>
    <property type="evidence" value="ECO:0007669"/>
    <property type="project" value="UniProtKB-SubCell"/>
</dbReference>
<evidence type="ECO:0000256" key="6">
    <source>
        <dbReference type="ARBA" id="ARBA00023136"/>
    </source>
</evidence>
<dbReference type="STRING" id="585529.HMPREF0291_10124"/>
<keyword evidence="2" id="KW-0813">Transport</keyword>
<keyword evidence="4 7" id="KW-0812">Transmembrane</keyword>
<dbReference type="InterPro" id="IPR051125">
    <property type="entry name" value="ABC-4/HrtB_transporter"/>
</dbReference>
<evidence type="ECO:0000256" key="1">
    <source>
        <dbReference type="ARBA" id="ARBA00004651"/>
    </source>
</evidence>
<dbReference type="Proteomes" id="UP000004208">
    <property type="component" value="Unassembled WGS sequence"/>
</dbReference>
<dbReference type="EMBL" id="ACLJ02000001">
    <property type="protein sequence ID" value="EFK54866.1"/>
    <property type="molecule type" value="Genomic_DNA"/>
</dbReference>
<keyword evidence="3" id="KW-1003">Cell membrane</keyword>
<dbReference type="OrthoDB" id="5242186at2"/>
<protein>
    <submittedName>
        <fullName evidence="9">Efflux ABC transporter, permease protein</fullName>
    </submittedName>
</protein>
<evidence type="ECO:0000256" key="3">
    <source>
        <dbReference type="ARBA" id="ARBA00022475"/>
    </source>
</evidence>
<dbReference type="eggNOG" id="COG0577">
    <property type="taxonomic scope" value="Bacteria"/>
</dbReference>
<sequence>MFVGIREIRKAKGRFGLIVGAVALITLLVAVLTGLTSGLGKQNTSALEALAPQSVVFEDPSEPSFTTSRVEAEAGTEPLGTGQTLMQVDGGDEESVAVLSLPRGTTLPGGEVLGDGAVASESLGLSRDDALRLGSATTTVDAVTADLHFSHTPVLWVPTETWQEAFHTDADGTVLLSNDPDRADGVSLKESFQGLAAYSSEQGSLKMIQGFLYAIAALVIIAFLTVWTMQRTRDLAILKAIGASNTYLLKDALGQSAVLLLVGVLIGGLAAFSIGLAMAGTAPFTLSASVIGVPPVAVWLLGMAGALVATRSITKVNPQSALGGVA</sequence>
<evidence type="ECO:0000313" key="9">
    <source>
        <dbReference type="EMBL" id="EFK54866.1"/>
    </source>
</evidence>
<name>D7WAI5_9CORY</name>
<evidence type="ECO:0000256" key="2">
    <source>
        <dbReference type="ARBA" id="ARBA00022448"/>
    </source>
</evidence>
<evidence type="ECO:0000256" key="5">
    <source>
        <dbReference type="ARBA" id="ARBA00022989"/>
    </source>
</evidence>
<evidence type="ECO:0000256" key="7">
    <source>
        <dbReference type="SAM" id="Phobius"/>
    </source>
</evidence>
<dbReference type="RefSeq" id="WP_005286339.1">
    <property type="nucleotide sequence ID" value="NZ_CM000961.1"/>
</dbReference>
<gene>
    <name evidence="9" type="ORF">HMPREF0291_10124</name>
</gene>
<evidence type="ECO:0000256" key="4">
    <source>
        <dbReference type="ARBA" id="ARBA00022692"/>
    </source>
</evidence>
<feature type="transmembrane region" description="Helical" evidence="7">
    <location>
        <begin position="15"/>
        <end position="35"/>
    </location>
</feature>
<feature type="transmembrane region" description="Helical" evidence="7">
    <location>
        <begin position="210"/>
        <end position="229"/>
    </location>
</feature>
<proteinExistence type="predicted"/>
<keyword evidence="5 7" id="KW-1133">Transmembrane helix</keyword>
<feature type="transmembrane region" description="Helical" evidence="7">
    <location>
        <begin position="286"/>
        <end position="309"/>
    </location>
</feature>
<keyword evidence="6 7" id="KW-0472">Membrane</keyword>
<comment type="caution">
    <text evidence="9">The sequence shown here is derived from an EMBL/GenBank/DDBJ whole genome shotgun (WGS) entry which is preliminary data.</text>
</comment>
<feature type="transmembrane region" description="Helical" evidence="7">
    <location>
        <begin position="257"/>
        <end position="280"/>
    </location>
</feature>